<dbReference type="EMBL" id="BK032856">
    <property type="protein sequence ID" value="DAF64316.1"/>
    <property type="molecule type" value="Genomic_DNA"/>
</dbReference>
<sequence length="107" mass="12949">MFDNVIYSDRRFIEDSCTFIKLIHYAKSRKAIDYAGYYYVQNPNSLIHSCSKYKNFVYNMLCAKDTCEFYEQVGHPEMYDFKQFLIKWVNMPELSEEDKKDADKYKE</sequence>
<protein>
    <submittedName>
        <fullName evidence="1">Uncharacterized protein</fullName>
    </submittedName>
</protein>
<proteinExistence type="predicted"/>
<evidence type="ECO:0000313" key="1">
    <source>
        <dbReference type="EMBL" id="DAF64316.1"/>
    </source>
</evidence>
<reference evidence="1" key="1">
    <citation type="journal article" date="2021" name="Proc. Natl. Acad. Sci. U.S.A.">
        <title>A Catalog of Tens of Thousands of Viruses from Human Metagenomes Reveals Hidden Associations with Chronic Diseases.</title>
        <authorList>
            <person name="Tisza M.J."/>
            <person name="Buck C.B."/>
        </authorList>
    </citation>
    <scope>NUCLEOTIDE SEQUENCE</scope>
    <source>
        <strain evidence="1">Ct2m58</strain>
    </source>
</reference>
<accession>A0A8S5TLW8</accession>
<name>A0A8S5TLW8_9CAUD</name>
<organism evidence="1">
    <name type="scientific">Podoviridae sp. ct2m58</name>
    <dbReference type="NCBI Taxonomy" id="2827721"/>
    <lineage>
        <taxon>Viruses</taxon>
        <taxon>Duplodnaviria</taxon>
        <taxon>Heunggongvirae</taxon>
        <taxon>Uroviricota</taxon>
        <taxon>Caudoviricetes</taxon>
    </lineage>
</organism>